<dbReference type="InterPro" id="IPR028090">
    <property type="entry name" value="JAB_dom_prok"/>
</dbReference>
<dbReference type="GO" id="GO:0008270">
    <property type="term" value="F:zinc ion binding"/>
    <property type="evidence" value="ECO:0007669"/>
    <property type="project" value="TreeGrafter"/>
</dbReference>
<keyword evidence="1" id="KW-0645">Protease</keyword>
<dbReference type="PANTHER" id="PTHR34858">
    <property type="entry name" value="CYSO-CYSTEINE PEPTIDASE"/>
    <property type="match status" value="1"/>
</dbReference>
<evidence type="ECO:0000256" key="2">
    <source>
        <dbReference type="ARBA" id="ARBA00022723"/>
    </source>
</evidence>
<reference evidence="7" key="1">
    <citation type="submission" date="2022-08" db="EMBL/GenBank/DDBJ databases">
        <title>Dynamic responses of ammonia-oxidizing microbial communities induced by reactive oxygen species (ROS) in fluctuating redox aquifers.</title>
        <authorList>
            <person name="Wang P."/>
            <person name="Wang H."/>
        </authorList>
    </citation>
    <scope>NUCLEOTIDE SEQUENCE</scope>
    <source>
        <strain evidence="7">PLX03</strain>
    </source>
</reference>
<organism evidence="7">
    <name type="scientific">Nitrososphaera viennensis</name>
    <dbReference type="NCBI Taxonomy" id="1034015"/>
    <lineage>
        <taxon>Archaea</taxon>
        <taxon>Nitrososphaerota</taxon>
        <taxon>Nitrososphaeria</taxon>
        <taxon>Nitrososphaerales</taxon>
        <taxon>Nitrososphaeraceae</taxon>
        <taxon>Nitrososphaera</taxon>
    </lineage>
</organism>
<keyword evidence="2" id="KW-0479">Metal-binding</keyword>
<keyword evidence="5" id="KW-0482">Metalloprotease</keyword>
<name>A0A977NNN0_9ARCH</name>
<dbReference type="Proteomes" id="UP001059771">
    <property type="component" value="Chromosome"/>
</dbReference>
<keyword evidence="4" id="KW-0862">Zinc</keyword>
<dbReference type="RefSeq" id="WP_227717531.1">
    <property type="nucleotide sequence ID" value="NZ_CP103305.1"/>
</dbReference>
<gene>
    <name evidence="7" type="ORF">NWT39_01670</name>
</gene>
<dbReference type="GO" id="GO:0006508">
    <property type="term" value="P:proteolysis"/>
    <property type="evidence" value="ECO:0007669"/>
    <property type="project" value="UniProtKB-KW"/>
</dbReference>
<evidence type="ECO:0000313" key="7">
    <source>
        <dbReference type="EMBL" id="UVS70607.1"/>
    </source>
</evidence>
<keyword evidence="3" id="KW-0378">Hydrolase</keyword>
<dbReference type="Gene3D" id="3.40.140.10">
    <property type="entry name" value="Cytidine Deaminase, domain 2"/>
    <property type="match status" value="1"/>
</dbReference>
<dbReference type="InterPro" id="IPR051929">
    <property type="entry name" value="VirAsm_ModProt"/>
</dbReference>
<dbReference type="GeneID" id="74945605"/>
<sequence length="127" mass="14060">MALSAAHLQELEQLARMSMPNESCAFLLGSGQDKIVIAEILPVKNAHATYASFEIPPDDLLKAYDYAERAGLQVAGIFHSHPSSPSPSRTDVCFMEINPVVWVIYSTTEGRFAAWVFEESVREVDMV</sequence>
<evidence type="ECO:0000256" key="1">
    <source>
        <dbReference type="ARBA" id="ARBA00022670"/>
    </source>
</evidence>
<evidence type="ECO:0000256" key="5">
    <source>
        <dbReference type="ARBA" id="ARBA00023049"/>
    </source>
</evidence>
<dbReference type="PANTHER" id="PTHR34858:SF1">
    <property type="entry name" value="CYSO-CYSTEINE PEPTIDASE"/>
    <property type="match status" value="1"/>
</dbReference>
<dbReference type="EMBL" id="CP103305">
    <property type="protein sequence ID" value="UVS70607.1"/>
    <property type="molecule type" value="Genomic_DNA"/>
</dbReference>
<accession>A0A977NNN0</accession>
<evidence type="ECO:0000256" key="3">
    <source>
        <dbReference type="ARBA" id="ARBA00022801"/>
    </source>
</evidence>
<dbReference type="Pfam" id="PF14464">
    <property type="entry name" value="Prok-JAB"/>
    <property type="match status" value="1"/>
</dbReference>
<protein>
    <submittedName>
        <fullName evidence="7">Mov34/MPN/PAD-1 family protein</fullName>
    </submittedName>
</protein>
<evidence type="ECO:0000259" key="6">
    <source>
        <dbReference type="Pfam" id="PF14464"/>
    </source>
</evidence>
<dbReference type="GO" id="GO:0008235">
    <property type="term" value="F:metalloexopeptidase activity"/>
    <property type="evidence" value="ECO:0007669"/>
    <property type="project" value="TreeGrafter"/>
</dbReference>
<dbReference type="AlphaFoldDB" id="A0A977NNN0"/>
<evidence type="ECO:0000256" key="4">
    <source>
        <dbReference type="ARBA" id="ARBA00022833"/>
    </source>
</evidence>
<dbReference type="SUPFAM" id="SSF102712">
    <property type="entry name" value="JAB1/MPN domain"/>
    <property type="match status" value="1"/>
</dbReference>
<proteinExistence type="predicted"/>
<feature type="domain" description="JAB" evidence="6">
    <location>
        <begin position="5"/>
        <end position="115"/>
    </location>
</feature>